<dbReference type="Proteomes" id="UP000686327">
    <property type="component" value="Unassembled WGS sequence"/>
</dbReference>
<dbReference type="EMBL" id="JAGRYU010000025">
    <property type="protein sequence ID" value="MBU4683284.1"/>
    <property type="molecule type" value="Genomic_DNA"/>
</dbReference>
<sequence>MRALLTPIIVHQLGQVILRPGKDLLPLFADRVLITMPPDYMDDMPTGALPAARQVLAEDETLLAFFTNEKVLAAAGGINSLEHSLLHQDSGCQWPNDNYHHHEITVLRYLPGAIRLCWSCDNAVRDQSTRQHEAIAIRNMSEFIVDKARRVLGFDESHVVTLPELCWWATRRDVVDALPEGMARKALGLPQEVIESVTREVDLVPSVPATSIVRDKARVAGAAINRRSTEKAQEQQLAKPVINLAVDPESPESFMKRPKRSRWENEKYTRWVKQQPCACCGSPADDPHHIIGYGMSGMGTKAHDLFVIPLCRRHHDELHADTVAFEKKYGSQLELLIRFLDRVFAIGVIGTDKKNNGEKQ</sequence>
<dbReference type="InterPro" id="IPR003615">
    <property type="entry name" value="HNH_nuc"/>
</dbReference>
<reference evidence="3" key="1">
    <citation type="submission" date="2023-07" db="EMBL/GenBank/DDBJ databases">
        <title>Cedecea davisae an AmpC producer and its therapeutic implications.</title>
        <authorList>
            <person name="Notter J."/>
        </authorList>
    </citation>
    <scope>NUCLEOTIDE SEQUENCE [LARGE SCALE GENOMIC DNA]</scope>
    <source>
        <strain evidence="3">1</strain>
    </source>
</reference>
<dbReference type="RefSeq" id="WP_216376316.1">
    <property type="nucleotide sequence ID" value="NZ_JAGRYT010000014.1"/>
</dbReference>
<accession>A0ABS6DJ86</accession>
<proteinExistence type="predicted"/>
<keyword evidence="3" id="KW-1185">Reference proteome</keyword>
<gene>
    <name evidence="2" type="ORF">KC222_14820</name>
</gene>
<evidence type="ECO:0000259" key="1">
    <source>
        <dbReference type="SMART" id="SM00507"/>
    </source>
</evidence>
<evidence type="ECO:0000313" key="3">
    <source>
        <dbReference type="Proteomes" id="UP000686327"/>
    </source>
</evidence>
<dbReference type="SMART" id="SM00507">
    <property type="entry name" value="HNHc"/>
    <property type="match status" value="1"/>
</dbReference>
<dbReference type="CDD" id="cd00085">
    <property type="entry name" value="HNHc"/>
    <property type="match status" value="1"/>
</dbReference>
<feature type="domain" description="HNH nuclease" evidence="1">
    <location>
        <begin position="267"/>
        <end position="316"/>
    </location>
</feature>
<protein>
    <submittedName>
        <fullName evidence="2">DUF968 domain-containing protein</fullName>
    </submittedName>
</protein>
<name>A0ABS6DJ86_9ENTR</name>
<comment type="caution">
    <text evidence="2">The sequence shown here is derived from an EMBL/GenBank/DDBJ whole genome shotgun (WGS) entry which is preliminary data.</text>
</comment>
<evidence type="ECO:0000313" key="2">
    <source>
        <dbReference type="EMBL" id="MBU4683284.1"/>
    </source>
</evidence>
<organism evidence="2 3">
    <name type="scientific">Cedecea davisae</name>
    <dbReference type="NCBI Taxonomy" id="158484"/>
    <lineage>
        <taxon>Bacteria</taxon>
        <taxon>Pseudomonadati</taxon>
        <taxon>Pseudomonadota</taxon>
        <taxon>Gammaproteobacteria</taxon>
        <taxon>Enterobacterales</taxon>
        <taxon>Enterobacteriaceae</taxon>
        <taxon>Cedecea</taxon>
    </lineage>
</organism>
<dbReference type="Pfam" id="PF06147">
    <property type="entry name" value="DUF968"/>
    <property type="match status" value="1"/>
</dbReference>
<dbReference type="InterPro" id="IPR010373">
    <property type="entry name" value="DUF968"/>
</dbReference>